<dbReference type="AlphaFoldDB" id="A0A9P6W3K1"/>
<accession>A0A9P6W3K1</accession>
<dbReference type="Gene3D" id="1.25.40.10">
    <property type="entry name" value="Tetratricopeptide repeat domain"/>
    <property type="match status" value="1"/>
</dbReference>
<evidence type="ECO:0000313" key="3">
    <source>
        <dbReference type="Proteomes" id="UP000777482"/>
    </source>
</evidence>
<evidence type="ECO:0000313" key="2">
    <source>
        <dbReference type="EMBL" id="KAG0662948.1"/>
    </source>
</evidence>
<dbReference type="SUPFAM" id="SSF48452">
    <property type="entry name" value="TPR-like"/>
    <property type="match status" value="1"/>
</dbReference>
<dbReference type="Pfam" id="PF10300">
    <property type="entry name" value="Iml2-TPR_39"/>
    <property type="match status" value="1"/>
</dbReference>
<reference evidence="2 3" key="1">
    <citation type="submission" date="2020-11" db="EMBL/GenBank/DDBJ databases">
        <title>Kefir isolates.</title>
        <authorList>
            <person name="Marcisauskas S."/>
            <person name="Kim Y."/>
            <person name="Blasche S."/>
        </authorList>
    </citation>
    <scope>NUCLEOTIDE SEQUENCE [LARGE SCALE GENOMIC DNA]</scope>
    <source>
        <strain evidence="2 3">KR</strain>
    </source>
</reference>
<protein>
    <submittedName>
        <fullName evidence="2">Uncharacterized protein</fullName>
    </submittedName>
</protein>
<name>A0A9P6W3K1_RHOMI</name>
<dbReference type="InterPro" id="IPR011990">
    <property type="entry name" value="TPR-like_helical_dom_sf"/>
</dbReference>
<dbReference type="GO" id="GO:0005741">
    <property type="term" value="C:mitochondrial outer membrane"/>
    <property type="evidence" value="ECO:0007669"/>
    <property type="project" value="TreeGrafter"/>
</dbReference>
<dbReference type="InterPro" id="IPR019412">
    <property type="entry name" value="IML2/TPR_39"/>
</dbReference>
<dbReference type="GO" id="GO:0005634">
    <property type="term" value="C:nucleus"/>
    <property type="evidence" value="ECO:0007669"/>
    <property type="project" value="TreeGrafter"/>
</dbReference>
<comment type="caution">
    <text evidence="2">The sequence shown here is derived from an EMBL/GenBank/DDBJ whole genome shotgun (WGS) entry which is preliminary data.</text>
</comment>
<feature type="region of interest" description="Disordered" evidence="1">
    <location>
        <begin position="1"/>
        <end position="111"/>
    </location>
</feature>
<dbReference type="Proteomes" id="UP000777482">
    <property type="component" value="Unassembled WGS sequence"/>
</dbReference>
<organism evidence="2 3">
    <name type="scientific">Rhodotorula mucilaginosa</name>
    <name type="common">Yeast</name>
    <name type="synonym">Rhodotorula rubra</name>
    <dbReference type="NCBI Taxonomy" id="5537"/>
    <lineage>
        <taxon>Eukaryota</taxon>
        <taxon>Fungi</taxon>
        <taxon>Dikarya</taxon>
        <taxon>Basidiomycota</taxon>
        <taxon>Pucciniomycotina</taxon>
        <taxon>Microbotryomycetes</taxon>
        <taxon>Sporidiobolales</taxon>
        <taxon>Sporidiobolaceae</taxon>
        <taxon>Rhodotorula</taxon>
    </lineage>
</organism>
<feature type="region of interest" description="Disordered" evidence="1">
    <location>
        <begin position="124"/>
        <end position="152"/>
    </location>
</feature>
<dbReference type="PANTHER" id="PTHR31859:SF1">
    <property type="entry name" value="TETRATRICOPEPTIDE REPEAT PROTEIN 39C"/>
    <property type="match status" value="1"/>
</dbReference>
<proteinExistence type="predicted"/>
<dbReference type="EMBL" id="PUHQ01000023">
    <property type="protein sequence ID" value="KAG0662948.1"/>
    <property type="molecule type" value="Genomic_DNA"/>
</dbReference>
<evidence type="ECO:0000256" key="1">
    <source>
        <dbReference type="SAM" id="MobiDB-lite"/>
    </source>
</evidence>
<dbReference type="GO" id="GO:0005829">
    <property type="term" value="C:cytosol"/>
    <property type="evidence" value="ECO:0007669"/>
    <property type="project" value="TreeGrafter"/>
</dbReference>
<sequence>MGLLRKLTPRRRSDARTKSSAASSPLSHSTTSSLRSTASPSSSKALDSERPSPATPQRSFPTPPRDPQVVKELDDGVLTPQAVRPASKTRHFASELETSEEEDNSDGYVTASEGEDAFDDVVSLEKASAQAEPKPSPTQMDDSGGAKVPGAAAAAVARRPLGKPMSQLTAADVSLTPEDIKEDIRIIWEALHLFLSSEMIEAEQICLRGSDHRLYFAVGYSLIQAIKSMATFEPDDLEDAIQCCRNTIHIAQLLRKHDYGILARVGSIAKGSASVTSVRTMTVTQRHAELVYSECTLLKAVLSMAYAGDFIAFLKEALNMRAAHATYRTLAHYVEAADAAYGGEDPTIDQDFRSGVNLGNGMISLILSLLPSTVLKIVEVFGFSGDREAALRMLMKPGGWKAGAETPAITEAEQGIRRPIADLVLLMYHLVIANYLPVGGVDIATASVILHYNLDKYPNGIFFLYYAGRLRSTETQLEEATTCFRRAIDAQREYKQLGHICYWDLGLAALAQGDWSHGYEYFNTLQTESNWSKAIYAYSKAVMLYEQDIESETVSALMREVPRLLQKIAGKSIPLEKFVSRRARKFVAQGNRLLLAGLDLAYVLNCFLLAPGFVLHDVHLKQVDETLAELERVADPSEYGQNGDEYWDDFCLAHMLRGVILRVMAHPEPYVKQRPAKPPIPVEEANTEALRSFELVLRHGKDIQHDHHLVWFTHYELGRLYHAQGLWKRAREEYDLVLTGKHLETSTKKGKGKVSLQNMAVLRSNAGLQLLREQGHY</sequence>
<gene>
    <name evidence="2" type="ORF">C6P46_003036</name>
</gene>
<dbReference type="PANTHER" id="PTHR31859">
    <property type="entry name" value="TETRATRICOPEPTIDE REPEAT PROTEIN 39 FAMILY MEMBER"/>
    <property type="match status" value="1"/>
</dbReference>
<keyword evidence="3" id="KW-1185">Reference proteome</keyword>
<feature type="compositionally biased region" description="Low complexity" evidence="1">
    <location>
        <begin position="18"/>
        <end position="45"/>
    </location>
</feature>
<dbReference type="OrthoDB" id="43460at2759"/>